<evidence type="ECO:0008006" key="4">
    <source>
        <dbReference type="Google" id="ProtNLM"/>
    </source>
</evidence>
<keyword evidence="3" id="KW-1185">Reference proteome</keyword>
<reference evidence="3" key="1">
    <citation type="submission" date="2016-10" db="EMBL/GenBank/DDBJ databases">
        <authorList>
            <person name="Varghese N."/>
            <person name="Submissions S."/>
        </authorList>
    </citation>
    <scope>NUCLEOTIDE SEQUENCE [LARGE SCALE GENOMIC DNA]</scope>
    <source>
        <strain evidence="3">DSM 23317</strain>
    </source>
</reference>
<name>A0A1G8Y0W2_9GAMM</name>
<sequence length="285" mass="30574">MSAQPWAVLTALALLALSGCNGSSGGSTTTTPAPDNGNRALEKAFPLHTSVFGVSIRATSNTDKAKVLHAANVMAQYLDNDENGLADNQAVVDELVKKQATLIMVPTEADLETVGAGLGHRGALQDLYGSEVHPQGSTPGQFDATLEEVLHLITHEGYASVYPQIFGEMAESQIADAMDQARGGRFESIPASYPVGAWYTYDDDSCDYSCMVTEYTYWALTSLLGGQSHSGRLEEIQHEWSLNTPQKVKLGDPAVYTLLTNGEYGLATVLPDGHYDYQTFTLSGD</sequence>
<accession>A0A1G8Y0W2</accession>
<feature type="signal peptide" evidence="1">
    <location>
        <begin position="1"/>
        <end position="22"/>
    </location>
</feature>
<proteinExistence type="predicted"/>
<keyword evidence="1" id="KW-0732">Signal</keyword>
<feature type="chain" id="PRO_5011512457" description="Lipoprotein" evidence="1">
    <location>
        <begin position="23"/>
        <end position="285"/>
    </location>
</feature>
<gene>
    <name evidence="2" type="ORF">SAMN04488540_11663</name>
</gene>
<dbReference type="RefSeq" id="WP_090367196.1">
    <property type="nucleotide sequence ID" value="NZ_FNEM01000016.1"/>
</dbReference>
<evidence type="ECO:0000313" key="3">
    <source>
        <dbReference type="Proteomes" id="UP000199527"/>
    </source>
</evidence>
<protein>
    <recommendedName>
        <fullName evidence="4">Lipoprotein</fullName>
    </recommendedName>
</protein>
<dbReference type="OrthoDB" id="6198264at2"/>
<dbReference type="AlphaFoldDB" id="A0A1G8Y0W2"/>
<organism evidence="2 3">
    <name type="scientific">Ferrimonas sediminum</name>
    <dbReference type="NCBI Taxonomy" id="718193"/>
    <lineage>
        <taxon>Bacteria</taxon>
        <taxon>Pseudomonadati</taxon>
        <taxon>Pseudomonadota</taxon>
        <taxon>Gammaproteobacteria</taxon>
        <taxon>Alteromonadales</taxon>
        <taxon>Ferrimonadaceae</taxon>
        <taxon>Ferrimonas</taxon>
    </lineage>
</organism>
<evidence type="ECO:0000313" key="2">
    <source>
        <dbReference type="EMBL" id="SDJ96367.1"/>
    </source>
</evidence>
<evidence type="ECO:0000256" key="1">
    <source>
        <dbReference type="SAM" id="SignalP"/>
    </source>
</evidence>
<dbReference type="EMBL" id="FNEM01000016">
    <property type="protein sequence ID" value="SDJ96367.1"/>
    <property type="molecule type" value="Genomic_DNA"/>
</dbReference>
<dbReference type="Proteomes" id="UP000199527">
    <property type="component" value="Unassembled WGS sequence"/>
</dbReference>